<dbReference type="OMA" id="LPFYWHF"/>
<feature type="compositionally biased region" description="Basic and acidic residues" evidence="8">
    <location>
        <begin position="238"/>
        <end position="250"/>
    </location>
</feature>
<dbReference type="InterPro" id="IPR015381">
    <property type="entry name" value="XLF-like_N"/>
</dbReference>
<feature type="domain" description="XLF-like N-terminal" evidence="9">
    <location>
        <begin position="15"/>
        <end position="126"/>
    </location>
</feature>
<dbReference type="FunFam" id="1.10.287.450:FF:000003">
    <property type="entry name" value="Non-homologous end-joining factor 1"/>
    <property type="match status" value="1"/>
</dbReference>
<evidence type="ECO:0000256" key="7">
    <source>
        <dbReference type="ARBA" id="ARBA00044529"/>
    </source>
</evidence>
<keyword evidence="12" id="KW-1185">Reference proteome</keyword>
<evidence type="ECO:0000256" key="1">
    <source>
        <dbReference type="ARBA" id="ARBA00004123"/>
    </source>
</evidence>
<dbReference type="GO" id="GO:0032807">
    <property type="term" value="C:DNA ligase IV complex"/>
    <property type="evidence" value="ECO:0007669"/>
    <property type="project" value="TreeGrafter"/>
</dbReference>
<evidence type="ECO:0000256" key="2">
    <source>
        <dbReference type="ARBA" id="ARBA00022763"/>
    </source>
</evidence>
<reference evidence="11" key="2">
    <citation type="submission" date="2025-09" db="UniProtKB">
        <authorList>
            <consortium name="Ensembl"/>
        </authorList>
    </citation>
    <scope>IDENTIFICATION</scope>
</reference>
<dbReference type="InterPro" id="IPR053829">
    <property type="entry name" value="XLF-like_CC"/>
</dbReference>
<dbReference type="Gene3D" id="2.170.210.10">
    <property type="entry name" value="DNA double-strand break repair and VJ recombination XRCC4, N-terminal"/>
    <property type="match status" value="1"/>
</dbReference>
<organism evidence="11 12">
    <name type="scientific">Varanus komodoensis</name>
    <name type="common">Komodo dragon</name>
    <dbReference type="NCBI Taxonomy" id="61221"/>
    <lineage>
        <taxon>Eukaryota</taxon>
        <taxon>Metazoa</taxon>
        <taxon>Chordata</taxon>
        <taxon>Craniata</taxon>
        <taxon>Vertebrata</taxon>
        <taxon>Euteleostomi</taxon>
        <taxon>Lepidosauria</taxon>
        <taxon>Squamata</taxon>
        <taxon>Bifurcata</taxon>
        <taxon>Unidentata</taxon>
        <taxon>Episquamata</taxon>
        <taxon>Toxicofera</taxon>
        <taxon>Anguimorpha</taxon>
        <taxon>Paleoanguimorpha</taxon>
        <taxon>Varanoidea</taxon>
        <taxon>Varanidae</taxon>
        <taxon>Varanus</taxon>
    </lineage>
</organism>
<dbReference type="Ensembl" id="ENSVKKT00000001615.1">
    <property type="protein sequence ID" value="ENSVKKP00000001559.1"/>
    <property type="gene ID" value="ENSVKKG00000001290.1"/>
</dbReference>
<comment type="similarity">
    <text evidence="6">Belongs to the XRCC4-XLF family. XLF subfamily.</text>
</comment>
<dbReference type="InterPro" id="IPR052287">
    <property type="entry name" value="NHEJ_factor"/>
</dbReference>
<dbReference type="Pfam" id="PF09302">
    <property type="entry name" value="XLF"/>
    <property type="match status" value="1"/>
</dbReference>
<dbReference type="FunFam" id="2.170.210.10:FF:000001">
    <property type="entry name" value="Non-homologous end-joining factor 1"/>
    <property type="match status" value="1"/>
</dbReference>
<feature type="compositionally biased region" description="Basic residues" evidence="8">
    <location>
        <begin position="290"/>
        <end position="301"/>
    </location>
</feature>
<evidence type="ECO:0000256" key="3">
    <source>
        <dbReference type="ARBA" id="ARBA00023125"/>
    </source>
</evidence>
<feature type="region of interest" description="Disordered" evidence="8">
    <location>
        <begin position="235"/>
        <end position="301"/>
    </location>
</feature>
<protein>
    <recommendedName>
        <fullName evidence="7">Non-homologous end-joining factor 1</fullName>
    </recommendedName>
</protein>
<keyword evidence="4" id="KW-0234">DNA repair</keyword>
<dbReference type="Gene3D" id="1.10.287.450">
    <property type="entry name" value="Helix hairpin bin"/>
    <property type="match status" value="1"/>
</dbReference>
<dbReference type="Pfam" id="PF21928">
    <property type="entry name" value="XLF_CC"/>
    <property type="match status" value="1"/>
</dbReference>
<keyword evidence="3" id="KW-0238">DNA-binding</keyword>
<evidence type="ECO:0000256" key="8">
    <source>
        <dbReference type="SAM" id="MobiDB-lite"/>
    </source>
</evidence>
<evidence type="ECO:0000259" key="10">
    <source>
        <dbReference type="Pfam" id="PF21928"/>
    </source>
</evidence>
<evidence type="ECO:0000259" key="9">
    <source>
        <dbReference type="Pfam" id="PF09302"/>
    </source>
</evidence>
<feature type="compositionally biased region" description="Polar residues" evidence="8">
    <location>
        <begin position="271"/>
        <end position="285"/>
    </location>
</feature>
<accession>A0A8D2KQY6</accession>
<dbReference type="AlphaFoldDB" id="A0A8D2KQY6"/>
<gene>
    <name evidence="11" type="primary">NHEJ1</name>
</gene>
<dbReference type="Proteomes" id="UP000694545">
    <property type="component" value="Unplaced"/>
</dbReference>
<keyword evidence="5" id="KW-0539">Nucleus</keyword>
<name>A0A8D2KQY6_VARKO</name>
<comment type="subcellular location">
    <subcellularLocation>
        <location evidence="1">Nucleus</location>
    </subcellularLocation>
</comment>
<dbReference type="PANTHER" id="PTHR32235:SF1">
    <property type="entry name" value="NON-HOMOLOGOUS END-JOINING FACTOR 1"/>
    <property type="match status" value="1"/>
</dbReference>
<keyword evidence="2" id="KW-0227">DNA damage</keyword>
<reference evidence="11" key="1">
    <citation type="submission" date="2025-08" db="UniProtKB">
        <authorList>
            <consortium name="Ensembl"/>
        </authorList>
    </citation>
    <scope>IDENTIFICATION</scope>
</reference>
<dbReference type="GO" id="GO:0006303">
    <property type="term" value="P:double-strand break repair via nonhomologous end joining"/>
    <property type="evidence" value="ECO:0007669"/>
    <property type="project" value="UniProtKB-ARBA"/>
</dbReference>
<evidence type="ECO:0000256" key="5">
    <source>
        <dbReference type="ARBA" id="ARBA00023242"/>
    </source>
</evidence>
<sequence>MECTEDADSRLLQQPWASVCFAESTTLMAKAWFGNTSYTLLLSDLSNVWYESADAEMIQQRSKKLNKRLTAHVSSFLNHLRSLICPLLEGKKNSSTCFSCQLSPSTLTLRVKSELSGLPFYWDFHCLAAPVELVSCHLVRPLMAMSLALQYQVQELASLLLRKDAEIEDYQEDGATLSRERLKTEPFKEETFQQTFEAETLPQACCLGDGHLFTSNLKELYMAVTREQARVACKRHREASGDSGTHEHPVSQDLAKGAVDLPTEEERTESQADTMALPSQTQKTQLPVAKVKRKKAKGLFD</sequence>
<evidence type="ECO:0000256" key="6">
    <source>
        <dbReference type="ARBA" id="ARBA00025747"/>
    </source>
</evidence>
<dbReference type="GO" id="GO:0045027">
    <property type="term" value="F:DNA end binding"/>
    <property type="evidence" value="ECO:0007669"/>
    <property type="project" value="TreeGrafter"/>
</dbReference>
<dbReference type="InterPro" id="IPR038051">
    <property type="entry name" value="XRCC4-like_N_sf"/>
</dbReference>
<evidence type="ECO:0000313" key="12">
    <source>
        <dbReference type="Proteomes" id="UP000694545"/>
    </source>
</evidence>
<evidence type="ECO:0000256" key="4">
    <source>
        <dbReference type="ARBA" id="ARBA00023204"/>
    </source>
</evidence>
<evidence type="ECO:0000313" key="11">
    <source>
        <dbReference type="Ensembl" id="ENSVKKP00000001559.1"/>
    </source>
</evidence>
<dbReference type="CDD" id="cd22285">
    <property type="entry name" value="HD_XLF_N"/>
    <property type="match status" value="1"/>
</dbReference>
<dbReference type="PANTHER" id="PTHR32235">
    <property type="entry name" value="NON-HOMOLOGOUS END-JOINING FACTOR 1"/>
    <property type="match status" value="1"/>
</dbReference>
<feature type="domain" description="XLF-like coiled-coil region" evidence="10">
    <location>
        <begin position="130"/>
        <end position="178"/>
    </location>
</feature>
<proteinExistence type="inferred from homology"/>